<dbReference type="SMART" id="SM01005">
    <property type="entry name" value="Ala_racemase_C"/>
    <property type="match status" value="1"/>
</dbReference>
<evidence type="ECO:0000259" key="10">
    <source>
        <dbReference type="SMART" id="SM01005"/>
    </source>
</evidence>
<dbReference type="SUPFAM" id="SSF50621">
    <property type="entry name" value="Alanine racemase C-terminal domain-like"/>
    <property type="match status" value="1"/>
</dbReference>
<protein>
    <recommendedName>
        <fullName evidence="4 7">Alanine racemase</fullName>
        <ecNumber evidence="4 7">5.1.1.1</ecNumber>
    </recommendedName>
</protein>
<comment type="cofactor">
    <cofactor evidence="2 7 8">
        <name>pyridoxal 5'-phosphate</name>
        <dbReference type="ChEBI" id="CHEBI:597326"/>
    </cofactor>
</comment>
<feature type="binding site" evidence="7 9">
    <location>
        <position position="326"/>
    </location>
    <ligand>
        <name>substrate</name>
    </ligand>
</feature>
<keyword evidence="12" id="KW-1185">Reference proteome</keyword>
<dbReference type="PANTHER" id="PTHR30511">
    <property type="entry name" value="ALANINE RACEMASE"/>
    <property type="match status" value="1"/>
</dbReference>
<dbReference type="HAMAP" id="MF_01201">
    <property type="entry name" value="Ala_racemase"/>
    <property type="match status" value="1"/>
</dbReference>
<dbReference type="InterPro" id="IPR000821">
    <property type="entry name" value="Ala_racemase"/>
</dbReference>
<dbReference type="GO" id="GO:0005829">
    <property type="term" value="C:cytosol"/>
    <property type="evidence" value="ECO:0007669"/>
    <property type="project" value="TreeGrafter"/>
</dbReference>
<comment type="similarity">
    <text evidence="3 7">Belongs to the alanine racemase family.</text>
</comment>
<dbReference type="EMBL" id="SACO01000005">
    <property type="protein sequence ID" value="RVU05411.1"/>
    <property type="molecule type" value="Genomic_DNA"/>
</dbReference>
<feature type="binding site" evidence="7 9">
    <location>
        <position position="156"/>
    </location>
    <ligand>
        <name>substrate</name>
    </ligand>
</feature>
<organism evidence="11 12">
    <name type="scientific">Novosphingobium umbonatum</name>
    <dbReference type="NCBI Taxonomy" id="1908524"/>
    <lineage>
        <taxon>Bacteria</taxon>
        <taxon>Pseudomonadati</taxon>
        <taxon>Pseudomonadota</taxon>
        <taxon>Alphaproteobacteria</taxon>
        <taxon>Sphingomonadales</taxon>
        <taxon>Sphingomonadaceae</taxon>
        <taxon>Novosphingobium</taxon>
    </lineage>
</organism>
<gene>
    <name evidence="11" type="primary">alr</name>
    <name evidence="11" type="ORF">EOE18_08910</name>
</gene>
<evidence type="ECO:0000256" key="6">
    <source>
        <dbReference type="ARBA" id="ARBA00023235"/>
    </source>
</evidence>
<dbReference type="PRINTS" id="PR00992">
    <property type="entry name" value="ALARACEMASE"/>
</dbReference>
<dbReference type="NCBIfam" id="TIGR00492">
    <property type="entry name" value="alr"/>
    <property type="match status" value="1"/>
</dbReference>
<dbReference type="GO" id="GO:0008784">
    <property type="term" value="F:alanine racemase activity"/>
    <property type="evidence" value="ECO:0007669"/>
    <property type="project" value="UniProtKB-UniRule"/>
</dbReference>
<dbReference type="GO" id="GO:0030632">
    <property type="term" value="P:D-alanine biosynthetic process"/>
    <property type="evidence" value="ECO:0007669"/>
    <property type="project" value="UniProtKB-UniRule"/>
</dbReference>
<feature type="domain" description="Alanine racemase C-terminal" evidence="10">
    <location>
        <begin position="257"/>
        <end position="383"/>
    </location>
</feature>
<evidence type="ECO:0000256" key="5">
    <source>
        <dbReference type="ARBA" id="ARBA00022898"/>
    </source>
</evidence>
<dbReference type="Pfam" id="PF01168">
    <property type="entry name" value="Ala_racemase_N"/>
    <property type="match status" value="1"/>
</dbReference>
<evidence type="ECO:0000256" key="4">
    <source>
        <dbReference type="ARBA" id="ARBA00013089"/>
    </source>
</evidence>
<dbReference type="InterPro" id="IPR029066">
    <property type="entry name" value="PLP-binding_barrel"/>
</dbReference>
<comment type="pathway">
    <text evidence="7">Amino-acid biosynthesis; D-alanine biosynthesis; D-alanine from L-alanine: step 1/1.</text>
</comment>
<dbReference type="GO" id="GO:0030170">
    <property type="term" value="F:pyridoxal phosphate binding"/>
    <property type="evidence" value="ECO:0007669"/>
    <property type="project" value="UniProtKB-UniRule"/>
</dbReference>
<evidence type="ECO:0000313" key="11">
    <source>
        <dbReference type="EMBL" id="RVU05411.1"/>
    </source>
</evidence>
<keyword evidence="5 7" id="KW-0663">Pyridoxal phosphate</keyword>
<evidence type="ECO:0000256" key="2">
    <source>
        <dbReference type="ARBA" id="ARBA00001933"/>
    </source>
</evidence>
<dbReference type="InterPro" id="IPR009006">
    <property type="entry name" value="Ala_racemase/Decarboxylase_C"/>
</dbReference>
<dbReference type="InterPro" id="IPR020622">
    <property type="entry name" value="Ala_racemase_pyridoxalP-BS"/>
</dbReference>
<dbReference type="SUPFAM" id="SSF51419">
    <property type="entry name" value="PLP-binding barrel"/>
    <property type="match status" value="1"/>
</dbReference>
<evidence type="ECO:0000256" key="9">
    <source>
        <dbReference type="PIRSR" id="PIRSR600821-52"/>
    </source>
</evidence>
<dbReference type="CDD" id="cd00430">
    <property type="entry name" value="PLPDE_III_AR"/>
    <property type="match status" value="1"/>
</dbReference>
<proteinExistence type="inferred from homology"/>
<evidence type="ECO:0000256" key="1">
    <source>
        <dbReference type="ARBA" id="ARBA00000316"/>
    </source>
</evidence>
<comment type="function">
    <text evidence="7">Catalyzes the interconversion of L-alanine and D-alanine. May also act on other amino acids.</text>
</comment>
<name>A0A3S2VDM7_9SPHN</name>
<evidence type="ECO:0000256" key="7">
    <source>
        <dbReference type="HAMAP-Rule" id="MF_01201"/>
    </source>
</evidence>
<feature type="active site" description="Proton acceptor; specific for L-alanine" evidence="7">
    <location>
        <position position="278"/>
    </location>
</feature>
<dbReference type="PROSITE" id="PS00395">
    <property type="entry name" value="ALANINE_RACEMASE"/>
    <property type="match status" value="1"/>
</dbReference>
<sequence>MPRLVQQGRECSRGVSRVFEVQPAAPAVLTIDLDAVVANWRRIAREVAPASAAAVVKADAYGLGAAQVVPVLVAAGCQHFFVAHQSEAEKIRDLVPDDALLAVLNGLHAGGEAAAAAMGITPVLNSVGQAQRWQAQAERLGRVLPALLQVDTGMARHGLAPDEVLPLAQDEAFRRAVPLVAVMSHLACSDEPDHQANADQAKAFAALAQGFPDVPRCFANSGGALLGAAFHGDLVRPGLALYGAEPADGRGEPFAPVVQLQARVVQTREISAGTPVGYGHSWQAAKPTRLATLSIGYADGFPRSLSNRGAAWARGHVLPIVGRVSMDVTVVDISALHAGALAEGDLVEIIGPHRSIEAVAQEAGTIAYELLTQLGHRYQRVYKGGCISAVDR</sequence>
<accession>A0A3S2VDM7</accession>
<evidence type="ECO:0000256" key="8">
    <source>
        <dbReference type="PIRSR" id="PIRSR600821-50"/>
    </source>
</evidence>
<keyword evidence="6 7" id="KW-0413">Isomerase</keyword>
<dbReference type="Gene3D" id="3.20.20.10">
    <property type="entry name" value="Alanine racemase"/>
    <property type="match status" value="1"/>
</dbReference>
<dbReference type="Gene3D" id="2.40.37.10">
    <property type="entry name" value="Lyase, Ornithine Decarboxylase, Chain A, domain 1"/>
    <property type="match status" value="1"/>
</dbReference>
<comment type="catalytic activity">
    <reaction evidence="1 7">
        <text>L-alanine = D-alanine</text>
        <dbReference type="Rhea" id="RHEA:20249"/>
        <dbReference type="ChEBI" id="CHEBI:57416"/>
        <dbReference type="ChEBI" id="CHEBI:57972"/>
        <dbReference type="EC" id="5.1.1.1"/>
    </reaction>
</comment>
<dbReference type="InterPro" id="IPR011079">
    <property type="entry name" value="Ala_racemase_C"/>
</dbReference>
<evidence type="ECO:0000313" key="12">
    <source>
        <dbReference type="Proteomes" id="UP000282837"/>
    </source>
</evidence>
<comment type="caution">
    <text evidence="11">The sequence shown here is derived from an EMBL/GenBank/DDBJ whole genome shotgun (WGS) entry which is preliminary data.</text>
</comment>
<feature type="modified residue" description="N6-(pyridoxal phosphate)lysine" evidence="7 8">
    <location>
        <position position="57"/>
    </location>
</feature>
<feature type="active site" description="Proton acceptor; specific for D-alanine" evidence="7">
    <location>
        <position position="57"/>
    </location>
</feature>
<dbReference type="Proteomes" id="UP000282837">
    <property type="component" value="Unassembled WGS sequence"/>
</dbReference>
<dbReference type="PANTHER" id="PTHR30511:SF0">
    <property type="entry name" value="ALANINE RACEMASE, CATABOLIC-RELATED"/>
    <property type="match status" value="1"/>
</dbReference>
<evidence type="ECO:0000256" key="3">
    <source>
        <dbReference type="ARBA" id="ARBA00007880"/>
    </source>
</evidence>
<dbReference type="OrthoDB" id="9813814at2"/>
<dbReference type="Pfam" id="PF00842">
    <property type="entry name" value="Ala_racemase_C"/>
    <property type="match status" value="1"/>
</dbReference>
<dbReference type="AlphaFoldDB" id="A0A3S2VDM7"/>
<reference evidence="11 12" key="1">
    <citation type="submission" date="2019-01" db="EMBL/GenBank/DDBJ databases">
        <authorList>
            <person name="Chen W.-M."/>
        </authorList>
    </citation>
    <scope>NUCLEOTIDE SEQUENCE [LARGE SCALE GENOMIC DNA]</scope>
    <source>
        <strain evidence="11 12">FSY-9</strain>
    </source>
</reference>
<dbReference type="EC" id="5.1.1.1" evidence="4 7"/>
<dbReference type="UniPathway" id="UPA00042">
    <property type="reaction ID" value="UER00497"/>
</dbReference>
<dbReference type="InterPro" id="IPR001608">
    <property type="entry name" value="Ala_racemase_N"/>
</dbReference>